<gene>
    <name evidence="3" type="ORF">C1O66_17945</name>
</gene>
<evidence type="ECO:0000313" key="4">
    <source>
        <dbReference type="Proteomes" id="UP000235916"/>
    </source>
</evidence>
<dbReference type="EMBL" id="POSP01000003">
    <property type="protein sequence ID" value="PND39222.1"/>
    <property type="molecule type" value="Genomic_DNA"/>
</dbReference>
<organism evidence="3 4">
    <name type="scientific">Kinneretia aquatilis</name>
    <dbReference type="NCBI Taxonomy" id="2070761"/>
    <lineage>
        <taxon>Bacteria</taxon>
        <taxon>Pseudomonadati</taxon>
        <taxon>Pseudomonadota</taxon>
        <taxon>Betaproteobacteria</taxon>
        <taxon>Burkholderiales</taxon>
        <taxon>Sphaerotilaceae</taxon>
        <taxon>Roseateles</taxon>
    </lineage>
</organism>
<feature type="domain" description="BPP" evidence="2">
    <location>
        <begin position="1"/>
        <end position="171"/>
    </location>
</feature>
<evidence type="ECO:0000313" key="3">
    <source>
        <dbReference type="EMBL" id="PND39222.1"/>
    </source>
</evidence>
<sequence length="527" mass="57264">MRLHTFALAGLIALGFMGAAQAADLNPTRLQLDKKGLQLLDRQGRELSRYAVRAKRWDQRADGAQDHVAVLLDADRGRPVLLRSEGQVLRAQDLPEPSFAVEALCLHRDPQGLLQLFLLGEEGLSEQWLIAGPEGARPLRRLATAPGAKGCVVDDKQELLHIDEPGLGLWEHSTRVEGKPQRQLLRAASRKAKAPVSKTWDWPVLQPSGQTAPVARFGDAADDPAIWVHPSDARLSRILGTNKKQGLLVYNLQGEERQLLEVGRINNVDLRQGLQVAPGQSMDLAVATQRDENALLLFGIDGQGQVSELARLPTDLKDIYGLCVGRSAEGELDAYPNDKDGRVQQIRITRSAEGRWQSRLLRQFQLASQPEGCVVDEANGRLFVGEEKRGIWQIDIGSSAGLAPKPQLIMPVGGALVADVEGLAIYRARPGDAGYLLVSSQGNHSYLVLDAQPPYALRGGFRIGINAELGIDGASETDGLEVSAANFGGVYGQGLIVVQDGHKRLPDGPQNFKLLPWSEVARALKLP</sequence>
<dbReference type="AlphaFoldDB" id="A0A2N8L0L4"/>
<evidence type="ECO:0000256" key="1">
    <source>
        <dbReference type="SAM" id="SignalP"/>
    </source>
</evidence>
<dbReference type="InterPro" id="IPR011042">
    <property type="entry name" value="6-blade_b-propeller_TolB-like"/>
</dbReference>
<keyword evidence="1" id="KW-0732">Signal</keyword>
<dbReference type="Proteomes" id="UP000235916">
    <property type="component" value="Unassembled WGS sequence"/>
</dbReference>
<protein>
    <submittedName>
        <fullName evidence="3">3-phytase</fullName>
    </submittedName>
</protein>
<reference evidence="3 4" key="1">
    <citation type="submission" date="2018-01" db="EMBL/GenBank/DDBJ databases">
        <title>Draft genome sequence of Paucibacter aquatile CR182 isolated from freshwater of the Nakdong River.</title>
        <authorList>
            <person name="Choi A."/>
            <person name="Chung E.J."/>
        </authorList>
    </citation>
    <scope>NUCLEOTIDE SEQUENCE [LARGE SCALE GENOMIC DNA]</scope>
    <source>
        <strain evidence="3 4">CR182</strain>
    </source>
</reference>
<dbReference type="Pfam" id="PF02333">
    <property type="entry name" value="Phytase"/>
    <property type="match status" value="1"/>
</dbReference>
<proteinExistence type="predicted"/>
<dbReference type="GO" id="GO:0016158">
    <property type="term" value="F:inositol hexakisphosphate 3-phosphatase activity"/>
    <property type="evidence" value="ECO:0007669"/>
    <property type="project" value="InterPro"/>
</dbReference>
<feature type="signal peptide" evidence="1">
    <location>
        <begin position="1"/>
        <end position="22"/>
    </location>
</feature>
<dbReference type="RefSeq" id="WP_102769142.1">
    <property type="nucleotide sequence ID" value="NZ_POSP01000003.1"/>
</dbReference>
<comment type="caution">
    <text evidence="3">The sequence shown here is derived from an EMBL/GenBank/DDBJ whole genome shotgun (WGS) entry which is preliminary data.</text>
</comment>
<dbReference type="PROSITE" id="PS51662">
    <property type="entry name" value="BP_PHYTASE"/>
    <property type="match status" value="2"/>
</dbReference>
<name>A0A2N8L0L4_9BURK</name>
<feature type="domain" description="BPP" evidence="2">
    <location>
        <begin position="195"/>
        <end position="524"/>
    </location>
</feature>
<evidence type="ECO:0000259" key="2">
    <source>
        <dbReference type="PROSITE" id="PS51662"/>
    </source>
</evidence>
<dbReference type="SUPFAM" id="SSF50956">
    <property type="entry name" value="Thermostable phytase (3-phytase)"/>
    <property type="match status" value="2"/>
</dbReference>
<dbReference type="InterPro" id="IPR003431">
    <property type="entry name" value="B-propeller_Phytase"/>
</dbReference>
<accession>A0A2N8L0L4</accession>
<feature type="chain" id="PRO_5014834898" evidence="1">
    <location>
        <begin position="23"/>
        <end position="527"/>
    </location>
</feature>
<keyword evidence="4" id="KW-1185">Reference proteome</keyword>
<dbReference type="OrthoDB" id="8696437at2"/>
<dbReference type="Gene3D" id="2.120.10.30">
    <property type="entry name" value="TolB, C-terminal domain"/>
    <property type="match status" value="2"/>
</dbReference>